<dbReference type="PROSITE" id="PS51257">
    <property type="entry name" value="PROKAR_LIPOPROTEIN"/>
    <property type="match status" value="1"/>
</dbReference>
<comment type="caution">
    <text evidence="2">The sequence shown here is derived from an EMBL/GenBank/DDBJ whole genome shotgun (WGS) entry which is preliminary data.</text>
</comment>
<reference evidence="2 3" key="1">
    <citation type="submission" date="2021-06" db="EMBL/GenBank/DDBJ databases">
        <title>Enterococcus alishanensis sp. nov., a novel lactic acid bacterium isolated from fresh coffee beans.</title>
        <authorList>
            <person name="Chen Y.-S."/>
        </authorList>
    </citation>
    <scope>NUCLEOTIDE SEQUENCE [LARGE SCALE GENOMIC DNA]</scope>
    <source>
        <strain evidence="2 3">ALS3</strain>
    </source>
</reference>
<feature type="signal peptide" evidence="1">
    <location>
        <begin position="1"/>
        <end position="25"/>
    </location>
</feature>
<dbReference type="InterPro" id="IPR007487">
    <property type="entry name" value="ABC_transpt-TYRBP-like"/>
</dbReference>
<dbReference type="CDD" id="cd06325">
    <property type="entry name" value="PBP1_ABC_unchar_transporter"/>
    <property type="match status" value="1"/>
</dbReference>
<organism evidence="2 3">
    <name type="scientific">Enterococcus alishanensis</name>
    <dbReference type="NCBI Taxonomy" id="1303817"/>
    <lineage>
        <taxon>Bacteria</taxon>
        <taxon>Bacillati</taxon>
        <taxon>Bacillota</taxon>
        <taxon>Bacilli</taxon>
        <taxon>Lactobacillales</taxon>
        <taxon>Enterococcaceae</taxon>
        <taxon>Enterococcus</taxon>
    </lineage>
</organism>
<dbReference type="Pfam" id="PF04392">
    <property type="entry name" value="ABC_sub_bind"/>
    <property type="match status" value="1"/>
</dbReference>
<dbReference type="PANTHER" id="PTHR35271:SF1">
    <property type="entry name" value="ABC TRANSPORTER, SUBSTRATE-BINDING LIPOPROTEIN"/>
    <property type="match status" value="1"/>
</dbReference>
<name>A0ABS6TET2_9ENTE</name>
<dbReference type="EMBL" id="JAHUZB010000004">
    <property type="protein sequence ID" value="MBV7391392.1"/>
    <property type="molecule type" value="Genomic_DNA"/>
</dbReference>
<dbReference type="PANTHER" id="PTHR35271">
    <property type="entry name" value="ABC TRANSPORTER, SUBSTRATE-BINDING LIPOPROTEIN-RELATED"/>
    <property type="match status" value="1"/>
</dbReference>
<evidence type="ECO:0000313" key="2">
    <source>
        <dbReference type="EMBL" id="MBV7391392.1"/>
    </source>
</evidence>
<feature type="chain" id="PRO_5045561783" evidence="1">
    <location>
        <begin position="26"/>
        <end position="321"/>
    </location>
</feature>
<protein>
    <submittedName>
        <fullName evidence="2">ABC transporter substrate-binding protein</fullName>
    </submittedName>
</protein>
<dbReference type="RefSeq" id="WP_218326557.1">
    <property type="nucleotide sequence ID" value="NZ_JAHUZB010000004.1"/>
</dbReference>
<evidence type="ECO:0000256" key="1">
    <source>
        <dbReference type="SAM" id="SignalP"/>
    </source>
</evidence>
<keyword evidence="3" id="KW-1185">Reference proteome</keyword>
<keyword evidence="1" id="KW-0732">Signal</keyword>
<dbReference type="Proteomes" id="UP000774130">
    <property type="component" value="Unassembled WGS sequence"/>
</dbReference>
<sequence length="321" mass="33911">MKKKMLMGLGLLSLLVLGACGQGEADEKSEVKKIGILQTVEHGSFDESREGFIQGLAENGYTEGENLEIEYQNAQSNQGNLQSMSEKLVSDQPDLLLGIGTPAGQGLATATQDIPTLVTAVTDLKTAKLVKSYDKPGTNISGTTNLSPIKKQIDLLLSVVPDAKKIGLLYNSGEVNSQVQIDVATEYLKELGIETTIKTASNTNDVQQATESVANDADGIYIPTDSTFASAAAVVGEVVKEKKIPLVAGSVDQVKEGGLVTLGVDYVSLGYQTGEMAAKILDGEANPEDMPVESAKDLAFYVNKDMAAALGIDPESIKEPK</sequence>
<proteinExistence type="predicted"/>
<gene>
    <name evidence="2" type="ORF">KUA55_11935</name>
</gene>
<accession>A0ABS6TET2</accession>
<evidence type="ECO:0000313" key="3">
    <source>
        <dbReference type="Proteomes" id="UP000774130"/>
    </source>
</evidence>